<dbReference type="Pfam" id="PF02221">
    <property type="entry name" value="E1_DerP2_DerF2"/>
    <property type="match status" value="1"/>
</dbReference>
<organism evidence="4 5">
    <name type="scientific">Branchiostoma lanceolatum</name>
    <name type="common">Common lancelet</name>
    <name type="synonym">Amphioxus lanceolatum</name>
    <dbReference type="NCBI Taxonomy" id="7740"/>
    <lineage>
        <taxon>Eukaryota</taxon>
        <taxon>Metazoa</taxon>
        <taxon>Chordata</taxon>
        <taxon>Cephalochordata</taxon>
        <taxon>Leptocardii</taxon>
        <taxon>Amphioxiformes</taxon>
        <taxon>Branchiostomatidae</taxon>
        <taxon>Branchiostoma</taxon>
    </lineage>
</organism>
<reference evidence="4" key="1">
    <citation type="submission" date="2022-01" db="EMBL/GenBank/DDBJ databases">
        <authorList>
            <person name="Braso-Vives M."/>
        </authorList>
    </citation>
    <scope>NUCLEOTIDE SEQUENCE</scope>
</reference>
<dbReference type="PANTHER" id="PTHR17357">
    <property type="entry name" value="GM2 GANGLIOSIDE ACTIVATOR PROTEIN"/>
    <property type="match status" value="1"/>
</dbReference>
<dbReference type="InterPro" id="IPR028996">
    <property type="entry name" value="GM2-AP"/>
</dbReference>
<dbReference type="OrthoDB" id="5951115at2759"/>
<dbReference type="GO" id="GO:0005319">
    <property type="term" value="F:lipid transporter activity"/>
    <property type="evidence" value="ECO:0007669"/>
    <property type="project" value="TreeGrafter"/>
</dbReference>
<dbReference type="EMBL" id="CAKMNS010000114">
    <property type="protein sequence ID" value="CAH1276963.1"/>
    <property type="molecule type" value="Genomic_DNA"/>
</dbReference>
<dbReference type="InterPro" id="IPR003172">
    <property type="entry name" value="ML_dom"/>
</dbReference>
<feature type="chain" id="PRO_5035766056" evidence="2">
    <location>
        <begin position="22"/>
        <end position="168"/>
    </location>
</feature>
<dbReference type="InterPro" id="IPR036846">
    <property type="entry name" value="GM2-AP_sf"/>
</dbReference>
<evidence type="ECO:0000259" key="3">
    <source>
        <dbReference type="SMART" id="SM00737"/>
    </source>
</evidence>
<dbReference type="GO" id="GO:0008047">
    <property type="term" value="F:enzyme activator activity"/>
    <property type="evidence" value="ECO:0007669"/>
    <property type="project" value="InterPro"/>
</dbReference>
<dbReference type="PANTHER" id="PTHR17357:SF0">
    <property type="entry name" value="GANGLIOSIDE GM2 ACTIVATOR"/>
    <property type="match status" value="1"/>
</dbReference>
<evidence type="ECO:0000313" key="5">
    <source>
        <dbReference type="Proteomes" id="UP000838412"/>
    </source>
</evidence>
<sequence length="168" mass="18134">MILKTALFVAMVMVFTPASESHSFSDCGGSAIKVDFGSIRLPDPIVLRAGRQESIGVKASLKKDLPDRLKVKVKVEKKILWGYVTVPCVNELGSCTYDIACNTPIVSQLGIKCPVKAGDHNLNKVITIPNISIPSFLASGQYKLRAEVRSYYSGEMLGCGQAQLAIST</sequence>
<evidence type="ECO:0000256" key="1">
    <source>
        <dbReference type="ARBA" id="ARBA00022729"/>
    </source>
</evidence>
<dbReference type="SUPFAM" id="SSF63707">
    <property type="entry name" value="Ganglioside M2 (gm2) activator"/>
    <property type="match status" value="1"/>
</dbReference>
<dbReference type="GO" id="GO:0009898">
    <property type="term" value="C:cytoplasmic side of plasma membrane"/>
    <property type="evidence" value="ECO:0007669"/>
    <property type="project" value="TreeGrafter"/>
</dbReference>
<feature type="domain" description="MD-2-related lipid-recognition" evidence="3">
    <location>
        <begin position="24"/>
        <end position="164"/>
    </location>
</feature>
<keyword evidence="1 2" id="KW-0732">Signal</keyword>
<evidence type="ECO:0000313" key="4">
    <source>
        <dbReference type="EMBL" id="CAH1276963.1"/>
    </source>
</evidence>
<dbReference type="GO" id="GO:0006689">
    <property type="term" value="P:ganglioside catabolic process"/>
    <property type="evidence" value="ECO:0007669"/>
    <property type="project" value="InterPro"/>
</dbReference>
<gene>
    <name evidence="4" type="primary">GM2A</name>
    <name evidence="4" type="ORF">BLAG_LOCUS25881</name>
</gene>
<dbReference type="SMART" id="SM00737">
    <property type="entry name" value="ML"/>
    <property type="match status" value="1"/>
</dbReference>
<name>A0A8S4MMY2_BRALA</name>
<comment type="caution">
    <text evidence="4">The sequence shown here is derived from an EMBL/GenBank/DDBJ whole genome shotgun (WGS) entry which is preliminary data.</text>
</comment>
<dbReference type="Gene3D" id="2.70.220.10">
    <property type="entry name" value="Ganglioside GM2 activator"/>
    <property type="match status" value="1"/>
</dbReference>
<keyword evidence="5" id="KW-1185">Reference proteome</keyword>
<dbReference type="Proteomes" id="UP000838412">
    <property type="component" value="Unassembled WGS sequence"/>
</dbReference>
<evidence type="ECO:0000256" key="2">
    <source>
        <dbReference type="SAM" id="SignalP"/>
    </source>
</evidence>
<feature type="signal peptide" evidence="2">
    <location>
        <begin position="1"/>
        <end position="21"/>
    </location>
</feature>
<protein>
    <submittedName>
        <fullName evidence="4">GM2A protein</fullName>
    </submittedName>
</protein>
<accession>A0A8S4MMY2</accession>
<proteinExistence type="predicted"/>
<dbReference type="AlphaFoldDB" id="A0A8S4MMY2"/>